<gene>
    <name evidence="1" type="ORF">CJEDD_08920</name>
</gene>
<accession>A0ABY7ULM9</accession>
<organism evidence="1 2">
    <name type="scientific">Corynebacterium jeddahense</name>
    <dbReference type="NCBI Taxonomy" id="1414719"/>
    <lineage>
        <taxon>Bacteria</taxon>
        <taxon>Bacillati</taxon>
        <taxon>Actinomycetota</taxon>
        <taxon>Actinomycetes</taxon>
        <taxon>Mycobacteriales</taxon>
        <taxon>Corynebacteriaceae</taxon>
        <taxon>Corynebacterium</taxon>
    </lineage>
</organism>
<dbReference type="RefSeq" id="WP_042407464.1">
    <property type="nucleotide sequence ID" value="NZ_CBYN010000057.1"/>
</dbReference>
<evidence type="ECO:0000313" key="1">
    <source>
        <dbReference type="EMBL" id="WCZ39372.1"/>
    </source>
</evidence>
<dbReference type="SUPFAM" id="SSF53474">
    <property type="entry name" value="alpha/beta-Hydrolases"/>
    <property type="match status" value="1"/>
</dbReference>
<dbReference type="Proteomes" id="UP001218071">
    <property type="component" value="Chromosome"/>
</dbReference>
<sequence>MELSYEQKREYRRKLMRVHRDVSRAVAVYQTPALFNSPDDSHVARERAVGFFPTIQTVWHDIDAFEAAKRVRKGVHSLWHGGLPIDFELTRNRADVLLVVFHGALELNAALPIFSGANVSSGLNLARLSFTDPSLYLSPELPLAWHAGNRFQPDLQQVTTRIIRKTAASVGAKRIVLFGSSGGGFASLVQAAAIPSATALIANAQTNALLYHEDHVQTFINLAWGGDRDAFLAAGGYSAIDKLGEADRVPRILYMQNSTDVFHIRGHLDPFVKAFGDSPNIQLLFGGWGDGHIAPPKSVFHAALRAVVENDELALRSLGFTSASSYKLA</sequence>
<dbReference type="EMBL" id="CP063194">
    <property type="protein sequence ID" value="WCZ39372.1"/>
    <property type="molecule type" value="Genomic_DNA"/>
</dbReference>
<proteinExistence type="predicted"/>
<keyword evidence="2" id="KW-1185">Reference proteome</keyword>
<name>A0ABY7ULM9_9CORY</name>
<dbReference type="InterPro" id="IPR029058">
    <property type="entry name" value="AB_hydrolase_fold"/>
</dbReference>
<protein>
    <recommendedName>
        <fullName evidence="3">Alpha/beta hydrolase</fullName>
    </recommendedName>
</protein>
<reference evidence="1 2" key="1">
    <citation type="submission" date="2020-10" db="EMBL/GenBank/DDBJ databases">
        <title>Complete genome sequence of Corynebacterium jeddahense DSM 45997, type strain of Corynebacterium jeddahense.</title>
        <authorList>
            <person name="Busche T."/>
            <person name="Kalinowski J."/>
            <person name="Ruckert C."/>
        </authorList>
    </citation>
    <scope>NUCLEOTIDE SEQUENCE [LARGE SCALE GENOMIC DNA]</scope>
    <source>
        <strain evidence="1 2">DSM 45997</strain>
    </source>
</reference>
<evidence type="ECO:0000313" key="2">
    <source>
        <dbReference type="Proteomes" id="UP001218071"/>
    </source>
</evidence>
<evidence type="ECO:0008006" key="3">
    <source>
        <dbReference type="Google" id="ProtNLM"/>
    </source>
</evidence>
<dbReference type="Gene3D" id="3.40.50.1820">
    <property type="entry name" value="alpha/beta hydrolase"/>
    <property type="match status" value="1"/>
</dbReference>